<dbReference type="PROSITE" id="PS00028">
    <property type="entry name" value="ZINC_FINGER_C2H2_1"/>
    <property type="match status" value="1"/>
</dbReference>
<feature type="compositionally biased region" description="Polar residues" evidence="1">
    <location>
        <begin position="1005"/>
        <end position="1026"/>
    </location>
</feature>
<organism evidence="3 4">
    <name type="scientific">Clitoria ternatea</name>
    <name type="common">Butterfly pea</name>
    <dbReference type="NCBI Taxonomy" id="43366"/>
    <lineage>
        <taxon>Eukaryota</taxon>
        <taxon>Viridiplantae</taxon>
        <taxon>Streptophyta</taxon>
        <taxon>Embryophyta</taxon>
        <taxon>Tracheophyta</taxon>
        <taxon>Spermatophyta</taxon>
        <taxon>Magnoliopsida</taxon>
        <taxon>eudicotyledons</taxon>
        <taxon>Gunneridae</taxon>
        <taxon>Pentapetalae</taxon>
        <taxon>rosids</taxon>
        <taxon>fabids</taxon>
        <taxon>Fabales</taxon>
        <taxon>Fabaceae</taxon>
        <taxon>Papilionoideae</taxon>
        <taxon>50 kb inversion clade</taxon>
        <taxon>NPAAA clade</taxon>
        <taxon>indigoferoid/millettioid clade</taxon>
        <taxon>Phaseoleae</taxon>
        <taxon>Clitoria</taxon>
    </lineage>
</organism>
<dbReference type="AlphaFoldDB" id="A0AAN9KKP5"/>
<dbReference type="EMBL" id="JAYKXN010000001">
    <property type="protein sequence ID" value="KAK7319004.1"/>
    <property type="molecule type" value="Genomic_DNA"/>
</dbReference>
<evidence type="ECO:0000256" key="1">
    <source>
        <dbReference type="SAM" id="MobiDB-lite"/>
    </source>
</evidence>
<feature type="region of interest" description="Disordered" evidence="1">
    <location>
        <begin position="57"/>
        <end position="96"/>
    </location>
</feature>
<feature type="region of interest" description="Disordered" evidence="1">
    <location>
        <begin position="1"/>
        <end position="20"/>
    </location>
</feature>
<name>A0AAN9KKP5_CLITE</name>
<protein>
    <recommendedName>
        <fullName evidence="2">C2H2-type domain-containing protein</fullName>
    </recommendedName>
</protein>
<feature type="region of interest" description="Disordered" evidence="1">
    <location>
        <begin position="987"/>
        <end position="1028"/>
    </location>
</feature>
<dbReference type="InterPro" id="IPR013087">
    <property type="entry name" value="Znf_C2H2_type"/>
</dbReference>
<feature type="compositionally biased region" description="Basic and acidic residues" evidence="1">
    <location>
        <begin position="65"/>
        <end position="78"/>
    </location>
</feature>
<feature type="region of interest" description="Disordered" evidence="1">
    <location>
        <begin position="866"/>
        <end position="949"/>
    </location>
</feature>
<dbReference type="Proteomes" id="UP001359559">
    <property type="component" value="Unassembled WGS sequence"/>
</dbReference>
<keyword evidence="4" id="KW-1185">Reference proteome</keyword>
<feature type="compositionally biased region" description="Polar residues" evidence="1">
    <location>
        <begin position="939"/>
        <end position="949"/>
    </location>
</feature>
<evidence type="ECO:0000313" key="4">
    <source>
        <dbReference type="Proteomes" id="UP001359559"/>
    </source>
</evidence>
<dbReference type="PANTHER" id="PTHR35746">
    <property type="entry name" value="PENTATRICOPEPTIDE REPEAT (PPR) SUPERFAMILY PROTEIN"/>
    <property type="match status" value="1"/>
</dbReference>
<reference evidence="3 4" key="1">
    <citation type="submission" date="2024-01" db="EMBL/GenBank/DDBJ databases">
        <title>The genomes of 5 underutilized Papilionoideae crops provide insights into root nodulation and disease resistance.</title>
        <authorList>
            <person name="Yuan L."/>
        </authorList>
    </citation>
    <scope>NUCLEOTIDE SEQUENCE [LARGE SCALE GENOMIC DNA]</scope>
    <source>
        <strain evidence="3">LY-2023</strain>
        <tissue evidence="3">Leaf</tissue>
    </source>
</reference>
<proteinExistence type="predicted"/>
<accession>A0AAN9KKP5</accession>
<feature type="region of interest" description="Disordered" evidence="1">
    <location>
        <begin position="785"/>
        <end position="847"/>
    </location>
</feature>
<feature type="domain" description="C2H2-type" evidence="2">
    <location>
        <begin position="22"/>
        <end position="42"/>
    </location>
</feature>
<evidence type="ECO:0000313" key="3">
    <source>
        <dbReference type="EMBL" id="KAK7319004.1"/>
    </source>
</evidence>
<feature type="compositionally biased region" description="Polar residues" evidence="1">
    <location>
        <begin position="885"/>
        <end position="904"/>
    </location>
</feature>
<feature type="compositionally biased region" description="Polar residues" evidence="1">
    <location>
        <begin position="785"/>
        <end position="796"/>
    </location>
</feature>
<gene>
    <name evidence="3" type="ORF">RJT34_03713</name>
</gene>
<evidence type="ECO:0000259" key="2">
    <source>
        <dbReference type="PROSITE" id="PS00028"/>
    </source>
</evidence>
<comment type="caution">
    <text evidence="3">The sequence shown here is derived from an EMBL/GenBank/DDBJ whole genome shotgun (WGS) entry which is preliminary data.</text>
</comment>
<dbReference type="PANTHER" id="PTHR35746:SF1">
    <property type="entry name" value="PENTATRICOPEPTIDE REPEAT (PPR) SUPERFAMILY PROTEIN"/>
    <property type="match status" value="1"/>
</dbReference>
<feature type="compositionally biased region" description="Basic and acidic residues" evidence="1">
    <location>
        <begin position="1"/>
        <end position="18"/>
    </location>
</feature>
<sequence>MDSQDQRRTHTAGHESHGVHVCHKCGWPFPNAHPSAKHRRAHKKICGTIEGYKVSTSEGQNHLNGSDDEHVSDDDHKKPGPNSSDTSNSGKGNVGVGEKVVRSEDEVFSDAVADFSDSGFSAETKERLQEDSLDSGTDVERVEIKEPKLSVSSETKDFDAADVSQLMVKLTDDCPQNPSVLPSELAEGRSTVDLQGQLSDPTVNPLSNSIADLKTEDSTIVDNDSILGLSTDSPPHKAEAMPDIFPEENIDAGENATDCSLISVAAETNLKEKDEINYERYVVEFVESSDNILAETSEVSKIAASKVGLQVHDGAVNLKEKDGAEVNSDRDVVEIVESSENIVGEMCEGVPKIAVSDVVSLNHQEGDGTVDLMKEKNGAEFHSLMPQDDLPLELKSVVITNDAQGEFAHVVHFDTSSDVNVDSLGAHNEMLNVTHPQSEYGDLKDHEGIVSQNPFLHSSESLKYEDDLKGMVTEENNFHFNTSQLGEKSDVPSLDKHVIDSSVEMDLVNSEPMPEEVLAEECTEVSPVMLTAVESYQRSDENEVAINPMKTEMNESHVAHLSEDHGPDDHKNSSLIRLSEGSLMVSLNENKMDAPFDSVTTETSVINTDDKSHHEKNRTEINDVAVDDKVVGANVENDIEIILKDLQPGDLLESEVKQSNDRKSEDADEIGIAEQPDIIDTQYRERPVAGDVLSPKSASSHFENPIVSEVVADEPARNSNGTQCATIDPLSGTPKDIKVDEININAKPNEEYNKPVDTSADSYQAQDAELVMKAAADVARNYTSSPLTAEPSTQHESAVEDYPGGEPGREVSGITPEPVQDQTSNNLAKLGSAGIDASVDSSSRCDSLEGNWGSVSVLSMQSDLPGITDAETLPSTGLLAPTEAGKSNSDNPNASSERQQSGQSEMFEPPSFMTLVEPKQVSSKAIASEVQKVQDRQQPDSTSQAGWCPTLTQVVNESQGKKKNEEIIAKVTNWSTSKEHTPLKSLLGEAAHSNKPKSPKVEEISVNQKNSKVGENNGSGLTTVNSILGPESPAAAQVLKGEAAKEWNSPARYPADIKRVKRKSRPYWIQLVCCTSVDPQRR</sequence>